<evidence type="ECO:0000256" key="5">
    <source>
        <dbReference type="SAM" id="Phobius"/>
    </source>
</evidence>
<dbReference type="Pfam" id="PF00892">
    <property type="entry name" value="EamA"/>
    <property type="match status" value="2"/>
</dbReference>
<feature type="domain" description="EamA" evidence="6">
    <location>
        <begin position="151"/>
        <end position="283"/>
    </location>
</feature>
<evidence type="ECO:0000313" key="7">
    <source>
        <dbReference type="EMBL" id="GGG51805.1"/>
    </source>
</evidence>
<feature type="transmembrane region" description="Helical" evidence="5">
    <location>
        <begin position="64"/>
        <end position="83"/>
    </location>
</feature>
<dbReference type="InterPro" id="IPR000620">
    <property type="entry name" value="EamA_dom"/>
</dbReference>
<dbReference type="InterPro" id="IPR037185">
    <property type="entry name" value="EmrE-like"/>
</dbReference>
<evidence type="ECO:0000256" key="4">
    <source>
        <dbReference type="ARBA" id="ARBA00023136"/>
    </source>
</evidence>
<comment type="subcellular location">
    <subcellularLocation>
        <location evidence="1">Membrane</location>
        <topology evidence="1">Multi-pass membrane protein</topology>
    </subcellularLocation>
</comment>
<feature type="transmembrane region" description="Helical" evidence="5">
    <location>
        <begin position="212"/>
        <end position="230"/>
    </location>
</feature>
<dbReference type="Gene3D" id="1.10.3730.20">
    <property type="match status" value="1"/>
</dbReference>
<feature type="transmembrane region" description="Helical" evidence="5">
    <location>
        <begin position="33"/>
        <end position="52"/>
    </location>
</feature>
<proteinExistence type="predicted"/>
<reference evidence="7" key="1">
    <citation type="journal article" date="2014" name="Int. J. Syst. Evol. Microbiol.">
        <title>Complete genome sequence of Corynebacterium casei LMG S-19264T (=DSM 44701T), isolated from a smear-ripened cheese.</title>
        <authorList>
            <consortium name="US DOE Joint Genome Institute (JGI-PGF)"/>
            <person name="Walter F."/>
            <person name="Albersmeier A."/>
            <person name="Kalinowski J."/>
            <person name="Ruckert C."/>
        </authorList>
    </citation>
    <scope>NUCLEOTIDE SEQUENCE</scope>
    <source>
        <strain evidence="7">CGMCC 1.15425</strain>
    </source>
</reference>
<dbReference type="InterPro" id="IPR050638">
    <property type="entry name" value="AA-Vitamin_Transporters"/>
</dbReference>
<keyword evidence="3 5" id="KW-1133">Transmembrane helix</keyword>
<evidence type="ECO:0000256" key="3">
    <source>
        <dbReference type="ARBA" id="ARBA00022989"/>
    </source>
</evidence>
<comment type="caution">
    <text evidence="7">The sequence shown here is derived from an EMBL/GenBank/DDBJ whole genome shotgun (WGS) entry which is preliminary data.</text>
</comment>
<evidence type="ECO:0000256" key="2">
    <source>
        <dbReference type="ARBA" id="ARBA00022692"/>
    </source>
</evidence>
<accession>A0A917GMY8</accession>
<feature type="transmembrane region" description="Helical" evidence="5">
    <location>
        <begin position="178"/>
        <end position="200"/>
    </location>
</feature>
<dbReference type="AlphaFoldDB" id="A0A917GMY8"/>
<dbReference type="PANTHER" id="PTHR32322:SF9">
    <property type="entry name" value="AMINO-ACID METABOLITE EFFLUX PUMP-RELATED"/>
    <property type="match status" value="1"/>
</dbReference>
<keyword evidence="2 5" id="KW-0812">Transmembrane</keyword>
<keyword evidence="8" id="KW-1185">Reference proteome</keyword>
<gene>
    <name evidence="7" type="ORF">GCM10011403_06230</name>
</gene>
<organism evidence="7 8">
    <name type="scientific">Pseudohongiella nitratireducens</name>
    <dbReference type="NCBI Taxonomy" id="1768907"/>
    <lineage>
        <taxon>Bacteria</taxon>
        <taxon>Pseudomonadati</taxon>
        <taxon>Pseudomonadota</taxon>
        <taxon>Gammaproteobacteria</taxon>
        <taxon>Pseudomonadales</taxon>
        <taxon>Pseudohongiellaceae</taxon>
        <taxon>Pseudohongiella</taxon>
    </lineage>
</organism>
<dbReference type="SUPFAM" id="SSF103481">
    <property type="entry name" value="Multidrug resistance efflux transporter EmrE"/>
    <property type="match status" value="2"/>
</dbReference>
<reference evidence="7" key="2">
    <citation type="submission" date="2020-09" db="EMBL/GenBank/DDBJ databases">
        <authorList>
            <person name="Sun Q."/>
            <person name="Zhou Y."/>
        </authorList>
    </citation>
    <scope>NUCLEOTIDE SEQUENCE</scope>
    <source>
        <strain evidence="7">CGMCC 1.15425</strain>
    </source>
</reference>
<evidence type="ECO:0000313" key="8">
    <source>
        <dbReference type="Proteomes" id="UP000627715"/>
    </source>
</evidence>
<protein>
    <submittedName>
        <fullName evidence="7">ABC transporter permease</fullName>
    </submittedName>
</protein>
<dbReference type="OrthoDB" id="9810556at2"/>
<dbReference type="PANTHER" id="PTHR32322">
    <property type="entry name" value="INNER MEMBRANE TRANSPORTER"/>
    <property type="match status" value="1"/>
</dbReference>
<name>A0A917GMY8_9GAMM</name>
<feature type="transmembrane region" description="Helical" evidence="5">
    <location>
        <begin position="242"/>
        <end position="261"/>
    </location>
</feature>
<feature type="transmembrane region" description="Helical" evidence="5">
    <location>
        <begin position="267"/>
        <end position="287"/>
    </location>
</feature>
<feature type="transmembrane region" description="Helical" evidence="5">
    <location>
        <begin position="149"/>
        <end position="166"/>
    </location>
</feature>
<feature type="domain" description="EamA" evidence="6">
    <location>
        <begin position="7"/>
        <end position="137"/>
    </location>
</feature>
<feature type="transmembrane region" description="Helical" evidence="5">
    <location>
        <begin position="7"/>
        <end position="27"/>
    </location>
</feature>
<dbReference type="EMBL" id="BMIY01000003">
    <property type="protein sequence ID" value="GGG51805.1"/>
    <property type="molecule type" value="Genomic_DNA"/>
</dbReference>
<sequence>MTLREWFWIILLGTVWGGSFIFNALLIRELGPLWVTAIRVGIGALGCWVFLFARGKKVPTHWKLWLALGLLGVLNYAIPFALFPMAQKSLASGVAAIVNALTPIMTVIVSHFWRGGERISWSKSVGVVAGFSGVTVLALPALTGGGDSQVWAIAACLLATLCYALALNVARQFREVEATALTSIALTGSAVAAIPVAFIFEGLPQIQLGSTWLAALAIGLVSTAFTFQVMYRLLPRVGATNFSTTTLIAPVSAIILGTVFLDEVILPSHLLGMAIIFVGLTFIDGRLPRLLGWQMR</sequence>
<feature type="transmembrane region" description="Helical" evidence="5">
    <location>
        <begin position="89"/>
        <end position="113"/>
    </location>
</feature>
<feature type="transmembrane region" description="Helical" evidence="5">
    <location>
        <begin position="125"/>
        <end position="143"/>
    </location>
</feature>
<dbReference type="Proteomes" id="UP000627715">
    <property type="component" value="Unassembled WGS sequence"/>
</dbReference>
<dbReference type="GO" id="GO:0016020">
    <property type="term" value="C:membrane"/>
    <property type="evidence" value="ECO:0007669"/>
    <property type="project" value="UniProtKB-SubCell"/>
</dbReference>
<dbReference type="RefSeq" id="WP_068809756.1">
    <property type="nucleotide sequence ID" value="NZ_BMIY01000003.1"/>
</dbReference>
<keyword evidence="4 5" id="KW-0472">Membrane</keyword>
<evidence type="ECO:0000256" key="1">
    <source>
        <dbReference type="ARBA" id="ARBA00004141"/>
    </source>
</evidence>
<evidence type="ECO:0000259" key="6">
    <source>
        <dbReference type="Pfam" id="PF00892"/>
    </source>
</evidence>